<evidence type="ECO:0000256" key="6">
    <source>
        <dbReference type="ARBA" id="ARBA00045223"/>
    </source>
</evidence>
<keyword evidence="9" id="KW-1185">Reference proteome</keyword>
<dbReference type="AlphaFoldDB" id="A0AA38I117"/>
<feature type="binding site" evidence="7">
    <location>
        <position position="149"/>
    </location>
    <ligand>
        <name>a divalent metal cation</name>
        <dbReference type="ChEBI" id="CHEBI:60240"/>
        <label>2</label>
    </ligand>
</feature>
<comment type="caution">
    <text evidence="8">The sequence shown here is derived from an EMBL/GenBank/DDBJ whole genome shotgun (WGS) entry which is preliminary data.</text>
</comment>
<dbReference type="InterPro" id="IPR001130">
    <property type="entry name" value="TatD-like"/>
</dbReference>
<feature type="binding site" evidence="7">
    <location>
        <position position="112"/>
    </location>
    <ligand>
        <name>a divalent metal cation</name>
        <dbReference type="ChEBI" id="CHEBI:60240"/>
        <label>1</label>
    </ligand>
</feature>
<evidence type="ECO:0000256" key="3">
    <source>
        <dbReference type="ARBA" id="ARBA00022723"/>
    </source>
</evidence>
<evidence type="ECO:0000256" key="4">
    <source>
        <dbReference type="ARBA" id="ARBA00022801"/>
    </source>
</evidence>
<dbReference type="Gene3D" id="3.20.20.140">
    <property type="entry name" value="Metal-dependent hydrolases"/>
    <property type="match status" value="1"/>
</dbReference>
<feature type="binding site" evidence="7">
    <location>
        <position position="220"/>
    </location>
    <ligand>
        <name>a divalent metal cation</name>
        <dbReference type="ChEBI" id="CHEBI:60240"/>
        <label>1</label>
    </ligand>
</feature>
<dbReference type="PANTHER" id="PTHR10060">
    <property type="entry name" value="TATD FAMILY DEOXYRIBONUCLEASE"/>
    <property type="match status" value="1"/>
</dbReference>
<dbReference type="SUPFAM" id="SSF51556">
    <property type="entry name" value="Metallo-dependent hydrolases"/>
    <property type="match status" value="1"/>
</dbReference>
<dbReference type="InterPro" id="IPR018228">
    <property type="entry name" value="DNase_TatD-rel_CS"/>
</dbReference>
<proteinExistence type="inferred from homology"/>
<dbReference type="GO" id="GO:0005829">
    <property type="term" value="C:cytosol"/>
    <property type="evidence" value="ECO:0007669"/>
    <property type="project" value="TreeGrafter"/>
</dbReference>
<dbReference type="Pfam" id="PF01026">
    <property type="entry name" value="TatD_DNase"/>
    <property type="match status" value="1"/>
</dbReference>
<dbReference type="Proteomes" id="UP001168821">
    <property type="component" value="Unassembled WGS sequence"/>
</dbReference>
<evidence type="ECO:0000313" key="9">
    <source>
        <dbReference type="Proteomes" id="UP001168821"/>
    </source>
</evidence>
<dbReference type="EMBL" id="JALNTZ010000007">
    <property type="protein sequence ID" value="KAJ3646436.1"/>
    <property type="molecule type" value="Genomic_DNA"/>
</dbReference>
<sequence length="302" mass="34375">MSNLRRFIDIGANLTDLMYMGMYNNSAKHEADLEQVLKRSWDAGLKKIIITGGNLVESEKALNIAKTDERLFTTVGCHPTRCLEFEENPTKYLSDLKETVQKGAGKVVAIGECGLDYDRLQFCPKEIQKKYFELQLDLSKSFNLPLFLHCRNAAEDLIEILHKHPGLHGVVHSFDGTIKEAEQFMEMNFFIGLNGCSLKTSQNLDTVSKLPCDKILLETDCPWCEIRPTHAGFSFINKDNLATSVTKKEKWKPDHMVKGRNEPNNIRQVLDVIASVKKEDPDKLCELIYENTQKLFFANTNN</sequence>
<protein>
    <recommendedName>
        <fullName evidence="5">Deoxyribonuclease TATDN1</fullName>
    </recommendedName>
</protein>
<comment type="similarity">
    <text evidence="1">Belongs to the metallo-dependent hydrolases superfamily. TatD-type hydrolase family.</text>
</comment>
<evidence type="ECO:0000313" key="8">
    <source>
        <dbReference type="EMBL" id="KAJ3646436.1"/>
    </source>
</evidence>
<feature type="binding site" evidence="7">
    <location>
        <position position="172"/>
    </location>
    <ligand>
        <name>a divalent metal cation</name>
        <dbReference type="ChEBI" id="CHEBI:60240"/>
        <label>2</label>
    </ligand>
</feature>
<accession>A0AA38I117</accession>
<keyword evidence="2" id="KW-0540">Nuclease</keyword>
<dbReference type="PROSITE" id="PS01090">
    <property type="entry name" value="TATD_2"/>
    <property type="match status" value="1"/>
</dbReference>
<evidence type="ECO:0000256" key="1">
    <source>
        <dbReference type="ARBA" id="ARBA00009275"/>
    </source>
</evidence>
<dbReference type="PROSITE" id="PS01091">
    <property type="entry name" value="TATD_3"/>
    <property type="match status" value="1"/>
</dbReference>
<dbReference type="FunFam" id="3.20.20.140:FF:000040">
    <property type="entry name" value="Putative tatD related deoxyribonuclease"/>
    <property type="match status" value="1"/>
</dbReference>
<gene>
    <name evidence="8" type="ORF">Zmor_024024</name>
</gene>
<evidence type="ECO:0000256" key="2">
    <source>
        <dbReference type="ARBA" id="ARBA00022722"/>
    </source>
</evidence>
<evidence type="ECO:0000256" key="5">
    <source>
        <dbReference type="ARBA" id="ARBA00039767"/>
    </source>
</evidence>
<organism evidence="8 9">
    <name type="scientific">Zophobas morio</name>
    <dbReference type="NCBI Taxonomy" id="2755281"/>
    <lineage>
        <taxon>Eukaryota</taxon>
        <taxon>Metazoa</taxon>
        <taxon>Ecdysozoa</taxon>
        <taxon>Arthropoda</taxon>
        <taxon>Hexapoda</taxon>
        <taxon>Insecta</taxon>
        <taxon>Pterygota</taxon>
        <taxon>Neoptera</taxon>
        <taxon>Endopterygota</taxon>
        <taxon>Coleoptera</taxon>
        <taxon>Polyphaga</taxon>
        <taxon>Cucujiformia</taxon>
        <taxon>Tenebrionidae</taxon>
        <taxon>Zophobas</taxon>
    </lineage>
</organism>
<comment type="function">
    <text evidence="6">Deoxyribonuclease which catalyzes (in vitro) the decatenation of kinetoplast DNA, which are circular DNA catenated to each other, producing linear DNA molecules. Plays an important role in chromosomal segregation and cell cycle progression during eye development probably via its DNA decatenation activity.</text>
</comment>
<evidence type="ECO:0000256" key="7">
    <source>
        <dbReference type="PIRSR" id="PIRSR005902-1"/>
    </source>
</evidence>
<dbReference type="InterPro" id="IPR050891">
    <property type="entry name" value="TatD-type_Hydrolase"/>
</dbReference>
<reference evidence="8" key="1">
    <citation type="journal article" date="2023" name="G3 (Bethesda)">
        <title>Whole genome assemblies of Zophobas morio and Tenebrio molitor.</title>
        <authorList>
            <person name="Kaur S."/>
            <person name="Stinson S.A."/>
            <person name="diCenzo G.C."/>
        </authorList>
    </citation>
    <scope>NUCLEOTIDE SEQUENCE</scope>
    <source>
        <strain evidence="8">QUZm001</strain>
    </source>
</reference>
<dbReference type="GO" id="GO:0046872">
    <property type="term" value="F:metal ion binding"/>
    <property type="evidence" value="ECO:0007669"/>
    <property type="project" value="UniProtKB-KW"/>
</dbReference>
<keyword evidence="3 7" id="KW-0479">Metal-binding</keyword>
<dbReference type="InterPro" id="IPR032466">
    <property type="entry name" value="Metal_Hydrolase"/>
</dbReference>
<dbReference type="PANTHER" id="PTHR10060:SF15">
    <property type="entry name" value="DEOXYRIBONUCLEASE TATDN1"/>
    <property type="match status" value="1"/>
</dbReference>
<name>A0AA38I117_9CUCU</name>
<dbReference type="CDD" id="cd01310">
    <property type="entry name" value="TatD_DNAse"/>
    <property type="match status" value="1"/>
</dbReference>
<dbReference type="GO" id="GO:0008296">
    <property type="term" value="F:3'-5'-DNA exonuclease activity"/>
    <property type="evidence" value="ECO:0007669"/>
    <property type="project" value="TreeGrafter"/>
</dbReference>
<keyword evidence="4" id="KW-0378">Hydrolase</keyword>
<dbReference type="PIRSF" id="PIRSF005902">
    <property type="entry name" value="DNase_TatD"/>
    <property type="match status" value="1"/>
</dbReference>